<gene>
    <name evidence="3" type="ORF">HC031_30915</name>
</gene>
<dbReference type="Proteomes" id="UP000722989">
    <property type="component" value="Unassembled WGS sequence"/>
</dbReference>
<dbReference type="InterPro" id="IPR041698">
    <property type="entry name" value="Methyltransf_25"/>
</dbReference>
<protein>
    <submittedName>
        <fullName evidence="3">Class I SAM-dependent methyltransferase</fullName>
    </submittedName>
</protein>
<dbReference type="SUPFAM" id="SSF53335">
    <property type="entry name" value="S-adenosyl-L-methionine-dependent methyltransferases"/>
    <property type="match status" value="1"/>
</dbReference>
<dbReference type="GO" id="GO:0032259">
    <property type="term" value="P:methylation"/>
    <property type="evidence" value="ECO:0007669"/>
    <property type="project" value="UniProtKB-KW"/>
</dbReference>
<organism evidence="3 4">
    <name type="scientific">Planosporangium thailandense</name>
    <dbReference type="NCBI Taxonomy" id="765197"/>
    <lineage>
        <taxon>Bacteria</taxon>
        <taxon>Bacillati</taxon>
        <taxon>Actinomycetota</taxon>
        <taxon>Actinomycetes</taxon>
        <taxon>Micromonosporales</taxon>
        <taxon>Micromonosporaceae</taxon>
        <taxon>Planosporangium</taxon>
    </lineage>
</organism>
<reference evidence="3 4" key="1">
    <citation type="submission" date="2020-03" db="EMBL/GenBank/DDBJ databases">
        <title>WGS of the type strain of Planosporangium spp.</title>
        <authorList>
            <person name="Thawai C."/>
        </authorList>
    </citation>
    <scope>NUCLEOTIDE SEQUENCE [LARGE SCALE GENOMIC DNA]</scope>
    <source>
        <strain evidence="3 4">TBRC 5610</strain>
    </source>
</reference>
<proteinExistence type="predicted"/>
<name>A0ABX0Y9L6_9ACTN</name>
<keyword evidence="3" id="KW-0808">Transferase</keyword>
<dbReference type="Pfam" id="PF13649">
    <property type="entry name" value="Methyltransf_25"/>
    <property type="match status" value="1"/>
</dbReference>
<dbReference type="InterPro" id="IPR029063">
    <property type="entry name" value="SAM-dependent_MTases_sf"/>
</dbReference>
<dbReference type="Gene3D" id="3.40.50.150">
    <property type="entry name" value="Vaccinia Virus protein VP39"/>
    <property type="match status" value="1"/>
</dbReference>
<dbReference type="GO" id="GO:0008168">
    <property type="term" value="F:methyltransferase activity"/>
    <property type="evidence" value="ECO:0007669"/>
    <property type="project" value="UniProtKB-KW"/>
</dbReference>
<keyword evidence="3" id="KW-0489">Methyltransferase</keyword>
<dbReference type="EMBL" id="JAATVY010000045">
    <property type="protein sequence ID" value="NJC74093.1"/>
    <property type="molecule type" value="Genomic_DNA"/>
</dbReference>
<accession>A0ABX0Y9L6</accession>
<feature type="region of interest" description="Disordered" evidence="1">
    <location>
        <begin position="269"/>
        <end position="288"/>
    </location>
</feature>
<dbReference type="RefSeq" id="WP_167928998.1">
    <property type="nucleotide sequence ID" value="NZ_JAATVY010000045.1"/>
</dbReference>
<evidence type="ECO:0000256" key="1">
    <source>
        <dbReference type="SAM" id="MobiDB-lite"/>
    </source>
</evidence>
<feature type="region of interest" description="Disordered" evidence="1">
    <location>
        <begin position="215"/>
        <end position="236"/>
    </location>
</feature>
<evidence type="ECO:0000259" key="2">
    <source>
        <dbReference type="Pfam" id="PF13649"/>
    </source>
</evidence>
<comment type="caution">
    <text evidence="3">The sequence shown here is derived from an EMBL/GenBank/DDBJ whole genome shotgun (WGS) entry which is preliminary data.</text>
</comment>
<keyword evidence="4" id="KW-1185">Reference proteome</keyword>
<sequence>MTTRILRSVAVPDRLVLTLPGAVTAARAHCQPDCFAYHATWRLFRHTGLKGHPGWHAGFYAQALAAHPLPTYRPVRVLICAASDEMMLAVLTRLIGARRLLVTLVDACPTPLRLAAAYAHRHHITLTTVRARAPELPDWHDCFDLVITDGLLSLLPHPHDADALLARLTAALDPDGLLLYTTRIAPTGTLEYDRLGRAIQATTARLAWPGPRNERRSLARTVRTRRSRPSPFNSPDDVHAAFTQHFRDVRLTTRSRPHTLAVRLHPTTRHGAGSISIGVAATHPRSQP</sequence>
<evidence type="ECO:0000313" key="4">
    <source>
        <dbReference type="Proteomes" id="UP000722989"/>
    </source>
</evidence>
<feature type="domain" description="Methyltransferase" evidence="2">
    <location>
        <begin position="99"/>
        <end position="176"/>
    </location>
</feature>
<evidence type="ECO:0000313" key="3">
    <source>
        <dbReference type="EMBL" id="NJC74093.1"/>
    </source>
</evidence>